<reference evidence="2" key="2">
    <citation type="journal article" date="2022" name="Hortic Res">
        <title>The genome of Dioscorea zingiberensis sheds light on the biosynthesis, origin and evolution of the medicinally important diosgenin saponins.</title>
        <authorList>
            <person name="Li Y."/>
            <person name="Tan C."/>
            <person name="Li Z."/>
            <person name="Guo J."/>
            <person name="Li S."/>
            <person name="Chen X."/>
            <person name="Wang C."/>
            <person name="Dai X."/>
            <person name="Yang H."/>
            <person name="Song W."/>
            <person name="Hou L."/>
            <person name="Xu J."/>
            <person name="Tong Z."/>
            <person name="Xu A."/>
            <person name="Yuan X."/>
            <person name="Wang W."/>
            <person name="Yang Q."/>
            <person name="Chen L."/>
            <person name="Sun Z."/>
            <person name="Wang K."/>
            <person name="Pan B."/>
            <person name="Chen J."/>
            <person name="Bao Y."/>
            <person name="Liu F."/>
            <person name="Qi X."/>
            <person name="Gang D.R."/>
            <person name="Wen J."/>
            <person name="Li J."/>
        </authorList>
    </citation>
    <scope>NUCLEOTIDE SEQUENCE</scope>
    <source>
        <strain evidence="2">Dzin_1.0</strain>
    </source>
</reference>
<proteinExistence type="predicted"/>
<gene>
    <name evidence="2" type="ORF">J5N97_002634</name>
</gene>
<keyword evidence="3" id="KW-1185">Reference proteome</keyword>
<keyword evidence="1" id="KW-0732">Signal</keyword>
<feature type="chain" id="PRO_5039666441" evidence="1">
    <location>
        <begin position="23"/>
        <end position="69"/>
    </location>
</feature>
<accession>A0A9D5D547</accession>
<evidence type="ECO:0000256" key="1">
    <source>
        <dbReference type="SAM" id="SignalP"/>
    </source>
</evidence>
<dbReference type="EMBL" id="JAGGNH010000001">
    <property type="protein sequence ID" value="KAJ0984278.1"/>
    <property type="molecule type" value="Genomic_DNA"/>
</dbReference>
<evidence type="ECO:0000313" key="3">
    <source>
        <dbReference type="Proteomes" id="UP001085076"/>
    </source>
</evidence>
<sequence length="69" mass="7266">MKASSIICGVIFVALLLSACKGDEVNDCVRVFGCNEDLCDQQCFKAFPTPGSFTSSCTDVGECQCSVSS</sequence>
<dbReference type="AlphaFoldDB" id="A0A9D5D547"/>
<protein>
    <submittedName>
        <fullName evidence="2">Uncharacterized protein</fullName>
    </submittedName>
</protein>
<reference evidence="2" key="1">
    <citation type="submission" date="2021-03" db="EMBL/GenBank/DDBJ databases">
        <authorList>
            <person name="Li Z."/>
            <person name="Yang C."/>
        </authorList>
    </citation>
    <scope>NUCLEOTIDE SEQUENCE</scope>
    <source>
        <strain evidence="2">Dzin_1.0</strain>
        <tissue evidence="2">Leaf</tissue>
    </source>
</reference>
<name>A0A9D5D547_9LILI</name>
<dbReference type="Proteomes" id="UP001085076">
    <property type="component" value="Miscellaneous, Linkage group lg01"/>
</dbReference>
<dbReference type="PROSITE" id="PS51257">
    <property type="entry name" value="PROKAR_LIPOPROTEIN"/>
    <property type="match status" value="1"/>
</dbReference>
<evidence type="ECO:0000313" key="2">
    <source>
        <dbReference type="EMBL" id="KAJ0984278.1"/>
    </source>
</evidence>
<feature type="signal peptide" evidence="1">
    <location>
        <begin position="1"/>
        <end position="22"/>
    </location>
</feature>
<comment type="caution">
    <text evidence="2">The sequence shown here is derived from an EMBL/GenBank/DDBJ whole genome shotgun (WGS) entry which is preliminary data.</text>
</comment>
<organism evidence="2 3">
    <name type="scientific">Dioscorea zingiberensis</name>
    <dbReference type="NCBI Taxonomy" id="325984"/>
    <lineage>
        <taxon>Eukaryota</taxon>
        <taxon>Viridiplantae</taxon>
        <taxon>Streptophyta</taxon>
        <taxon>Embryophyta</taxon>
        <taxon>Tracheophyta</taxon>
        <taxon>Spermatophyta</taxon>
        <taxon>Magnoliopsida</taxon>
        <taxon>Liliopsida</taxon>
        <taxon>Dioscoreales</taxon>
        <taxon>Dioscoreaceae</taxon>
        <taxon>Dioscorea</taxon>
    </lineage>
</organism>